<accession>A0A0H5C102</accession>
<evidence type="ECO:0000256" key="3">
    <source>
        <dbReference type="ARBA" id="ARBA00023274"/>
    </source>
</evidence>
<dbReference type="CDD" id="cd00364">
    <property type="entry name" value="Ribosomal_uS17"/>
    <property type="match status" value="1"/>
</dbReference>
<gene>
    <name evidence="4" type="ORF">BN1211_1528</name>
</gene>
<dbReference type="GO" id="GO:0005739">
    <property type="term" value="C:mitochondrion"/>
    <property type="evidence" value="ECO:0007669"/>
    <property type="project" value="TreeGrafter"/>
</dbReference>
<evidence type="ECO:0000313" key="5">
    <source>
        <dbReference type="Proteomes" id="UP000038830"/>
    </source>
</evidence>
<dbReference type="SUPFAM" id="SSF50249">
    <property type="entry name" value="Nucleic acid-binding proteins"/>
    <property type="match status" value="1"/>
</dbReference>
<dbReference type="GO" id="GO:0005840">
    <property type="term" value="C:ribosome"/>
    <property type="evidence" value="ECO:0007669"/>
    <property type="project" value="UniProtKB-KW"/>
</dbReference>
<evidence type="ECO:0000256" key="1">
    <source>
        <dbReference type="ARBA" id="ARBA00010254"/>
    </source>
</evidence>
<dbReference type="Pfam" id="PF00366">
    <property type="entry name" value="Ribosomal_S17"/>
    <property type="match status" value="1"/>
</dbReference>
<dbReference type="AlphaFoldDB" id="A0A0H5C102"/>
<reference evidence="5" key="1">
    <citation type="journal article" date="2015" name="J. Biotechnol.">
        <title>The structure of the Cyberlindnera jadinii genome and its relation to Candida utilis analyzed by the occurrence of single nucleotide polymorphisms.</title>
        <authorList>
            <person name="Rupp O."/>
            <person name="Brinkrolf K."/>
            <person name="Buerth C."/>
            <person name="Kunigo M."/>
            <person name="Schneider J."/>
            <person name="Jaenicke S."/>
            <person name="Goesmann A."/>
            <person name="Puehler A."/>
            <person name="Jaeger K.-E."/>
            <person name="Ernst J.F."/>
        </authorList>
    </citation>
    <scope>NUCLEOTIDE SEQUENCE [LARGE SCALE GENOMIC DNA]</scope>
    <source>
        <strain evidence="5">ATCC 18201 / CBS 1600 / BCRC 20928 / JCM 3617 / NBRC 0987 / NRRL Y-1542</strain>
    </source>
</reference>
<dbReference type="InterPro" id="IPR000266">
    <property type="entry name" value="Ribosomal_uS17"/>
</dbReference>
<dbReference type="GO" id="GO:1990904">
    <property type="term" value="C:ribonucleoprotein complex"/>
    <property type="evidence" value="ECO:0007669"/>
    <property type="project" value="UniProtKB-KW"/>
</dbReference>
<evidence type="ECO:0000313" key="4">
    <source>
        <dbReference type="EMBL" id="CEP21438.1"/>
    </source>
</evidence>
<evidence type="ECO:0000256" key="2">
    <source>
        <dbReference type="ARBA" id="ARBA00022980"/>
    </source>
</evidence>
<dbReference type="EMBL" id="CDQK01000002">
    <property type="protein sequence ID" value="CEP21438.1"/>
    <property type="molecule type" value="Genomic_DNA"/>
</dbReference>
<evidence type="ECO:0008006" key="6">
    <source>
        <dbReference type="Google" id="ProtNLM"/>
    </source>
</evidence>
<dbReference type="GO" id="GO:0003735">
    <property type="term" value="F:structural constituent of ribosome"/>
    <property type="evidence" value="ECO:0007669"/>
    <property type="project" value="InterPro"/>
</dbReference>
<proteinExistence type="inferred from homology"/>
<keyword evidence="3" id="KW-0687">Ribonucleoprotein</keyword>
<dbReference type="PANTHER" id="PTHR10744:SF1">
    <property type="entry name" value="SMALL RIBOSOMAL SUBUNIT PROTEIN US17M"/>
    <property type="match status" value="1"/>
</dbReference>
<comment type="similarity">
    <text evidence="1">Belongs to the universal ribosomal protein uS17 family.</text>
</comment>
<dbReference type="Gene3D" id="2.40.50.140">
    <property type="entry name" value="Nucleic acid-binding proteins"/>
    <property type="match status" value="1"/>
</dbReference>
<dbReference type="GO" id="GO:0006412">
    <property type="term" value="P:translation"/>
    <property type="evidence" value="ECO:0007669"/>
    <property type="project" value="InterPro"/>
</dbReference>
<protein>
    <recommendedName>
        <fullName evidence="6">Nucleic acid-binding protein</fullName>
    </recommendedName>
</protein>
<name>A0A0H5C102_CYBJN</name>
<dbReference type="PANTHER" id="PTHR10744">
    <property type="entry name" value="40S RIBOSOMAL PROTEIN S11 FAMILY MEMBER"/>
    <property type="match status" value="1"/>
</dbReference>
<dbReference type="InterPro" id="IPR012340">
    <property type="entry name" value="NA-bd_OB-fold"/>
</dbReference>
<dbReference type="NCBIfam" id="NF004123">
    <property type="entry name" value="PRK05610.1"/>
    <property type="match status" value="1"/>
</dbReference>
<sequence length="255" mass="29373">MARQNFIGLVVSQGKMNKTVKVQVERKTFNRIINKEIMKRKNFLVHDEGNIAREGDIVRIEACRPLSAKKNFAIAEIRKNKGSQFAKYDQVAKQQVLLEENVKTKEFLDRRAKTELEIKNNSSLISDLSFIAKGVVTAQGELSAEETEKIAQIKEKYGIKSWPPQKEVLELEIQTLKEKVRSLQDTIDFVDPVLSKLMEEEYAARVDDLLKEVSKKEPSELKKGVKKNILRKYLLKNPEAAREKFRDVIEQVKSQ</sequence>
<organism evidence="4 5">
    <name type="scientific">Cyberlindnera jadinii (strain ATCC 18201 / CBS 1600 / BCRC 20928 / JCM 3617 / NBRC 0987 / NRRL Y-1542)</name>
    <name type="common">Torula yeast</name>
    <name type="synonym">Candida utilis</name>
    <dbReference type="NCBI Taxonomy" id="983966"/>
    <lineage>
        <taxon>Eukaryota</taxon>
        <taxon>Fungi</taxon>
        <taxon>Dikarya</taxon>
        <taxon>Ascomycota</taxon>
        <taxon>Saccharomycotina</taxon>
        <taxon>Saccharomycetes</taxon>
        <taxon>Phaffomycetales</taxon>
        <taxon>Phaffomycetaceae</taxon>
        <taxon>Cyberlindnera</taxon>
    </lineage>
</organism>
<dbReference type="Proteomes" id="UP000038830">
    <property type="component" value="Unassembled WGS sequence"/>
</dbReference>
<keyword evidence="2" id="KW-0689">Ribosomal protein</keyword>